<dbReference type="Proteomes" id="UP000029736">
    <property type="component" value="Unassembled WGS sequence"/>
</dbReference>
<comment type="function">
    <text evidence="11 12">Key component of the proton channel; it plays a direct role in the translocation of protons across the membrane.</text>
</comment>
<dbReference type="PANTHER" id="PTHR11410:SF0">
    <property type="entry name" value="ATP SYNTHASE SUBUNIT A"/>
    <property type="match status" value="1"/>
</dbReference>
<name>A0A098SCY1_9BACT</name>
<comment type="subcellular location">
    <subcellularLocation>
        <location evidence="11 12">Cell membrane</location>
        <topology evidence="11 12">Multi-pass membrane protein</topology>
    </subcellularLocation>
    <subcellularLocation>
        <location evidence="1">Membrane</location>
        <topology evidence="1">Multi-pass membrane protein</topology>
    </subcellularLocation>
</comment>
<gene>
    <name evidence="11" type="primary">atpB</name>
    <name evidence="15" type="ORF">IX84_06865</name>
</gene>
<keyword evidence="7 11" id="KW-1133">Transmembrane helix</keyword>
<dbReference type="CDD" id="cd00310">
    <property type="entry name" value="ATP-synt_Fo_a_6"/>
    <property type="match status" value="1"/>
</dbReference>
<feature type="transmembrane region" description="Helical" evidence="11">
    <location>
        <begin position="398"/>
        <end position="416"/>
    </location>
</feature>
<organism evidence="15 16">
    <name type="scientific">Phaeodactylibacter xiamenensis</name>
    <dbReference type="NCBI Taxonomy" id="1524460"/>
    <lineage>
        <taxon>Bacteria</taxon>
        <taxon>Pseudomonadati</taxon>
        <taxon>Bacteroidota</taxon>
        <taxon>Saprospiria</taxon>
        <taxon>Saprospirales</taxon>
        <taxon>Haliscomenobacteraceae</taxon>
        <taxon>Phaeodactylibacter</taxon>
    </lineage>
</organism>
<keyword evidence="4 11" id="KW-0138">CF(0)</keyword>
<dbReference type="GO" id="GO:0045259">
    <property type="term" value="C:proton-transporting ATP synthase complex"/>
    <property type="evidence" value="ECO:0007669"/>
    <property type="project" value="UniProtKB-KW"/>
</dbReference>
<evidence type="ECO:0000256" key="13">
    <source>
        <dbReference type="SAM" id="MobiDB-lite"/>
    </source>
</evidence>
<dbReference type="STRING" id="1524460.IX84_06865"/>
<dbReference type="PRINTS" id="PR00123">
    <property type="entry name" value="ATPASEA"/>
</dbReference>
<evidence type="ECO:0000256" key="8">
    <source>
        <dbReference type="ARBA" id="ARBA00023065"/>
    </source>
</evidence>
<feature type="signal peptide" evidence="14">
    <location>
        <begin position="1"/>
        <end position="26"/>
    </location>
</feature>
<dbReference type="Pfam" id="PF00119">
    <property type="entry name" value="ATP-synt_A"/>
    <property type="match status" value="1"/>
</dbReference>
<protein>
    <recommendedName>
        <fullName evidence="11 12">ATP synthase subunit a</fullName>
    </recommendedName>
    <alternativeName>
        <fullName evidence="11">ATP synthase F0 sector subunit a</fullName>
    </alternativeName>
    <alternativeName>
        <fullName evidence="11">F-ATPase subunit 6</fullName>
    </alternativeName>
</protein>
<feature type="transmembrane region" description="Helical" evidence="11">
    <location>
        <begin position="281"/>
        <end position="299"/>
    </location>
</feature>
<reference evidence="15 16" key="1">
    <citation type="journal article" date="2014" name="Int. J. Syst. Evol. Microbiol.">
        <title>Phaeodactylibacter xiamenensis gen. nov., sp. nov., a member of the family Saprospiraceae isolated from the marine alga Phaeodactylum tricornutum.</title>
        <authorList>
            <person name="Chen Z.Jr."/>
            <person name="Lei X."/>
            <person name="Lai Q."/>
            <person name="Li Y."/>
            <person name="Zhang B."/>
            <person name="Zhang J."/>
            <person name="Zhang H."/>
            <person name="Yang L."/>
            <person name="Zheng W."/>
            <person name="Tian Y."/>
            <person name="Yu Z."/>
            <person name="Xu H.Jr."/>
            <person name="Zheng T."/>
        </authorList>
    </citation>
    <scope>NUCLEOTIDE SEQUENCE [LARGE SCALE GENOMIC DNA]</scope>
    <source>
        <strain evidence="15 16">KD52</strain>
    </source>
</reference>
<evidence type="ECO:0000256" key="1">
    <source>
        <dbReference type="ARBA" id="ARBA00004141"/>
    </source>
</evidence>
<evidence type="ECO:0000313" key="15">
    <source>
        <dbReference type="EMBL" id="KGE88842.1"/>
    </source>
</evidence>
<evidence type="ECO:0000256" key="3">
    <source>
        <dbReference type="ARBA" id="ARBA00022448"/>
    </source>
</evidence>
<dbReference type="GO" id="GO:0046933">
    <property type="term" value="F:proton-transporting ATP synthase activity, rotational mechanism"/>
    <property type="evidence" value="ECO:0007669"/>
    <property type="project" value="UniProtKB-UniRule"/>
</dbReference>
<keyword evidence="5 11" id="KW-0812">Transmembrane</keyword>
<evidence type="ECO:0000256" key="11">
    <source>
        <dbReference type="HAMAP-Rule" id="MF_01393"/>
    </source>
</evidence>
<sequence>MKVDIKKFCILTLALALTGFMSPAFAQHDDHGHDDHAGHEHAEGHEEHNQNEEHGEGYDPVATVMHHIADANEFHIWKGVHIPLPVFLYAPDHGWTTGTSAMFEHGHTAVDGYVLNHGRINRVADASFPKGEVHVGHIDHKVETDEAGKEKDVYYVSYENESYKLDAPSTLDGGMMGGGITSFYDFSITKNVFTMFLAALLLIFIFNAVARGYKKNEGKAPSGIQSFFEVFFVFMRDEVTKPMIGEKHYERFQPFVMTLFFFILFCNLLGLVPFFPGSANVTGNIAVTLVLAVFTFIVVNLNGKKDYWQHIFWMPGIPGWVKIILTPVEILGLFIRPFSLMIRLFANISAGHIIILSLIGLIFLFGDNGANTGGAAAGAVVGGLFTAFMNLIELLVAALQAFVFAILSASYIGAAVEEHHHDEAHAH</sequence>
<dbReference type="InterPro" id="IPR000568">
    <property type="entry name" value="ATP_synth_F0_asu"/>
</dbReference>
<keyword evidence="16" id="KW-1185">Reference proteome</keyword>
<dbReference type="GO" id="GO:0005886">
    <property type="term" value="C:plasma membrane"/>
    <property type="evidence" value="ECO:0007669"/>
    <property type="project" value="UniProtKB-SubCell"/>
</dbReference>
<evidence type="ECO:0000256" key="7">
    <source>
        <dbReference type="ARBA" id="ARBA00022989"/>
    </source>
</evidence>
<feature type="region of interest" description="Disordered" evidence="13">
    <location>
        <begin position="28"/>
        <end position="57"/>
    </location>
</feature>
<dbReference type="InterPro" id="IPR045083">
    <property type="entry name" value="ATP_synth_F0_asu_bact/mt"/>
</dbReference>
<evidence type="ECO:0000256" key="10">
    <source>
        <dbReference type="ARBA" id="ARBA00023310"/>
    </source>
</evidence>
<feature type="transmembrane region" description="Helical" evidence="11">
    <location>
        <begin position="255"/>
        <end position="275"/>
    </location>
</feature>
<proteinExistence type="inferred from homology"/>
<dbReference type="EMBL" id="JPOS01000016">
    <property type="protein sequence ID" value="KGE88842.1"/>
    <property type="molecule type" value="Genomic_DNA"/>
</dbReference>
<dbReference type="AlphaFoldDB" id="A0A098SCY1"/>
<evidence type="ECO:0000313" key="16">
    <source>
        <dbReference type="Proteomes" id="UP000029736"/>
    </source>
</evidence>
<dbReference type="HAMAP" id="MF_01393">
    <property type="entry name" value="ATP_synth_a_bact"/>
    <property type="match status" value="1"/>
</dbReference>
<feature type="transmembrane region" description="Helical" evidence="11">
    <location>
        <begin position="192"/>
        <end position="210"/>
    </location>
</feature>
<feature type="chain" id="PRO_5001948172" description="ATP synthase subunit a" evidence="14">
    <location>
        <begin position="27"/>
        <end position="427"/>
    </location>
</feature>
<keyword evidence="3 11" id="KW-0813">Transport</keyword>
<dbReference type="PANTHER" id="PTHR11410">
    <property type="entry name" value="ATP SYNTHASE SUBUNIT A"/>
    <property type="match status" value="1"/>
</dbReference>
<evidence type="ECO:0000256" key="4">
    <source>
        <dbReference type="ARBA" id="ARBA00022547"/>
    </source>
</evidence>
<accession>A0A098SCY1</accession>
<dbReference type="Gene3D" id="1.20.120.220">
    <property type="entry name" value="ATP synthase, F0 complex, subunit A"/>
    <property type="match status" value="1"/>
</dbReference>
<evidence type="ECO:0000256" key="5">
    <source>
        <dbReference type="ARBA" id="ARBA00022692"/>
    </source>
</evidence>
<keyword evidence="6 11" id="KW-0375">Hydrogen ion transport</keyword>
<evidence type="ECO:0000256" key="2">
    <source>
        <dbReference type="ARBA" id="ARBA00006810"/>
    </source>
</evidence>
<evidence type="ECO:0000256" key="9">
    <source>
        <dbReference type="ARBA" id="ARBA00023136"/>
    </source>
</evidence>
<evidence type="ECO:0000256" key="12">
    <source>
        <dbReference type="RuleBase" id="RU000483"/>
    </source>
</evidence>
<feature type="transmembrane region" description="Helical" evidence="11">
    <location>
        <begin position="372"/>
        <end position="392"/>
    </location>
</feature>
<evidence type="ECO:0000256" key="6">
    <source>
        <dbReference type="ARBA" id="ARBA00022781"/>
    </source>
</evidence>
<dbReference type="SUPFAM" id="SSF81336">
    <property type="entry name" value="F1F0 ATP synthase subunit A"/>
    <property type="match status" value="1"/>
</dbReference>
<dbReference type="RefSeq" id="WP_238578238.1">
    <property type="nucleotide sequence ID" value="NZ_JBKAGJ010000001.1"/>
</dbReference>
<keyword evidence="11" id="KW-1003">Cell membrane</keyword>
<keyword evidence="14" id="KW-0732">Signal</keyword>
<feature type="transmembrane region" description="Helical" evidence="11">
    <location>
        <begin position="341"/>
        <end position="365"/>
    </location>
</feature>
<evidence type="ECO:0000256" key="14">
    <source>
        <dbReference type="SAM" id="SignalP"/>
    </source>
</evidence>
<comment type="caution">
    <text evidence="15">The sequence shown here is derived from an EMBL/GenBank/DDBJ whole genome shotgun (WGS) entry which is preliminary data.</text>
</comment>
<keyword evidence="10 11" id="KW-0066">ATP synthesis</keyword>
<dbReference type="NCBIfam" id="TIGR01131">
    <property type="entry name" value="ATP_synt_6_or_A"/>
    <property type="match status" value="1"/>
</dbReference>
<keyword evidence="8 11" id="KW-0406">Ion transport</keyword>
<keyword evidence="9 11" id="KW-0472">Membrane</keyword>
<comment type="similarity">
    <text evidence="2 11 12">Belongs to the ATPase A chain family.</text>
</comment>
<dbReference type="InterPro" id="IPR035908">
    <property type="entry name" value="F0_ATP_A_sf"/>
</dbReference>